<accession>A0A917FGN1</accession>
<evidence type="ECO:0000313" key="2">
    <source>
        <dbReference type="EMBL" id="GGF83548.1"/>
    </source>
</evidence>
<reference evidence="2" key="1">
    <citation type="journal article" date="2014" name="Int. J. Syst. Evol. Microbiol.">
        <title>Complete genome sequence of Corynebacterium casei LMG S-19264T (=DSM 44701T), isolated from a smear-ripened cheese.</title>
        <authorList>
            <consortium name="US DOE Joint Genome Institute (JGI-PGF)"/>
            <person name="Walter F."/>
            <person name="Albersmeier A."/>
            <person name="Kalinowski J."/>
            <person name="Ruckert C."/>
        </authorList>
    </citation>
    <scope>NUCLEOTIDE SEQUENCE</scope>
    <source>
        <strain evidence="2">CCM 7897</strain>
    </source>
</reference>
<organism evidence="2 3">
    <name type="scientific">Azorhizobium oxalatiphilum</name>
    <dbReference type="NCBI Taxonomy" id="980631"/>
    <lineage>
        <taxon>Bacteria</taxon>
        <taxon>Pseudomonadati</taxon>
        <taxon>Pseudomonadota</taxon>
        <taxon>Alphaproteobacteria</taxon>
        <taxon>Hyphomicrobiales</taxon>
        <taxon>Xanthobacteraceae</taxon>
        <taxon>Azorhizobium</taxon>
    </lineage>
</organism>
<proteinExistence type="predicted"/>
<dbReference type="Proteomes" id="UP000606044">
    <property type="component" value="Unassembled WGS sequence"/>
</dbReference>
<feature type="chain" id="PRO_5037157644" evidence="1">
    <location>
        <begin position="21"/>
        <end position="119"/>
    </location>
</feature>
<gene>
    <name evidence="2" type="ORF">GCM10007301_49490</name>
</gene>
<keyword evidence="1" id="KW-0732">Signal</keyword>
<sequence length="119" mass="12026">MKTFALTAFAFVAALGSAQAADYTYAPASVEIIAPATPAAPPMAVISEKLTAVALLSDGWQPVRAALVPTSGVPGTNGLLAHSDASVLMLYKNGVYIYCAVAQAGGAYNNCHVAGPGTR</sequence>
<comment type="caution">
    <text evidence="2">The sequence shown here is derived from an EMBL/GenBank/DDBJ whole genome shotgun (WGS) entry which is preliminary data.</text>
</comment>
<name>A0A917FGN1_9HYPH</name>
<dbReference type="RefSeq" id="WP_188583547.1">
    <property type="nucleotide sequence ID" value="NZ_BMCT01000009.1"/>
</dbReference>
<reference evidence="2" key="2">
    <citation type="submission" date="2020-09" db="EMBL/GenBank/DDBJ databases">
        <authorList>
            <person name="Sun Q."/>
            <person name="Sedlacek I."/>
        </authorList>
    </citation>
    <scope>NUCLEOTIDE SEQUENCE</scope>
    <source>
        <strain evidence="2">CCM 7897</strain>
    </source>
</reference>
<dbReference type="EMBL" id="BMCT01000009">
    <property type="protein sequence ID" value="GGF83548.1"/>
    <property type="molecule type" value="Genomic_DNA"/>
</dbReference>
<evidence type="ECO:0000313" key="3">
    <source>
        <dbReference type="Proteomes" id="UP000606044"/>
    </source>
</evidence>
<evidence type="ECO:0000256" key="1">
    <source>
        <dbReference type="SAM" id="SignalP"/>
    </source>
</evidence>
<feature type="signal peptide" evidence="1">
    <location>
        <begin position="1"/>
        <end position="20"/>
    </location>
</feature>
<dbReference type="AlphaFoldDB" id="A0A917FGN1"/>
<keyword evidence="3" id="KW-1185">Reference proteome</keyword>
<protein>
    <submittedName>
        <fullName evidence="2">Uncharacterized protein</fullName>
    </submittedName>
</protein>